<name>A0ABQ5SSA0_9ACTN</name>
<dbReference type="Gene3D" id="3.90.1750.20">
    <property type="entry name" value="Putative Large Serine Recombinase, Chain B, Domain 2"/>
    <property type="match status" value="1"/>
</dbReference>
<dbReference type="Gene3D" id="3.40.50.1390">
    <property type="entry name" value="Resolvase, N-terminal catalytic domain"/>
    <property type="match status" value="1"/>
</dbReference>
<organism evidence="6 7">
    <name type="scientific">Nocardioides luteus</name>
    <dbReference type="NCBI Taxonomy" id="1844"/>
    <lineage>
        <taxon>Bacteria</taxon>
        <taxon>Bacillati</taxon>
        <taxon>Actinomycetota</taxon>
        <taxon>Actinomycetes</taxon>
        <taxon>Propionibacteriales</taxon>
        <taxon>Nocardioidaceae</taxon>
        <taxon>Nocardioides</taxon>
    </lineage>
</organism>
<dbReference type="PANTHER" id="PTHR30461">
    <property type="entry name" value="DNA-INVERTASE FROM LAMBDOID PROPHAGE"/>
    <property type="match status" value="1"/>
</dbReference>
<dbReference type="SMART" id="SM00857">
    <property type="entry name" value="Resolvase"/>
    <property type="match status" value="1"/>
</dbReference>
<keyword evidence="7" id="KW-1185">Reference proteome</keyword>
<feature type="domain" description="Recombinase" evidence="5">
    <location>
        <begin position="180"/>
        <end position="268"/>
    </location>
</feature>
<evidence type="ECO:0000313" key="7">
    <source>
        <dbReference type="Proteomes" id="UP001142292"/>
    </source>
</evidence>
<dbReference type="InterPro" id="IPR006119">
    <property type="entry name" value="Resolv_N"/>
</dbReference>
<feature type="compositionally biased region" description="Basic and acidic residues" evidence="3">
    <location>
        <begin position="264"/>
        <end position="274"/>
    </location>
</feature>
<dbReference type="InterPro" id="IPR050639">
    <property type="entry name" value="SSR_resolvase"/>
</dbReference>
<dbReference type="InterPro" id="IPR038109">
    <property type="entry name" value="DNA_bind_recomb_sf"/>
</dbReference>
<dbReference type="PROSITE" id="PS51736">
    <property type="entry name" value="RECOMBINASES_3"/>
    <property type="match status" value="1"/>
</dbReference>
<feature type="region of interest" description="Disordered" evidence="3">
    <location>
        <begin position="264"/>
        <end position="284"/>
    </location>
</feature>
<dbReference type="Proteomes" id="UP001142292">
    <property type="component" value="Unassembled WGS sequence"/>
</dbReference>
<reference evidence="6" key="1">
    <citation type="journal article" date="2014" name="Int. J. Syst. Evol. Microbiol.">
        <title>Complete genome of a new Firmicutes species belonging to the dominant human colonic microbiota ('Ruminococcus bicirculans') reveals two chromosomes and a selective capacity to utilize plant glucans.</title>
        <authorList>
            <consortium name="NISC Comparative Sequencing Program"/>
            <person name="Wegmann U."/>
            <person name="Louis P."/>
            <person name="Goesmann A."/>
            <person name="Henrissat B."/>
            <person name="Duncan S.H."/>
            <person name="Flint H.J."/>
        </authorList>
    </citation>
    <scope>NUCLEOTIDE SEQUENCE</scope>
    <source>
        <strain evidence="6">VKM Ac-1246</strain>
    </source>
</reference>
<evidence type="ECO:0000256" key="3">
    <source>
        <dbReference type="SAM" id="MobiDB-lite"/>
    </source>
</evidence>
<comment type="caution">
    <text evidence="6">The sequence shown here is derived from an EMBL/GenBank/DDBJ whole genome shotgun (WGS) entry which is preliminary data.</text>
</comment>
<protein>
    <recommendedName>
        <fullName evidence="8">Recombinase family protein</fullName>
    </recommendedName>
</protein>
<evidence type="ECO:0008006" key="8">
    <source>
        <dbReference type="Google" id="ProtNLM"/>
    </source>
</evidence>
<gene>
    <name evidence="6" type="ORF">GCM10017579_10480</name>
</gene>
<dbReference type="Pfam" id="PF00239">
    <property type="entry name" value="Resolvase"/>
    <property type="match status" value="1"/>
</dbReference>
<sequence length="485" mass="53130">MPEMGSGYVRLSAVAGEDNLSLAGMVDEVKALAASEGIHLLNVHVDEKSGGYRDRPAFQAWLAELALDHVSVAVVHSVDRLSREGVNVLGSILDRLEGKDPATGRVVHEPVRMISVDGLDSQRDPEAFRWQIVIRGEVGRAERGRIIQRNKDNKRRLREAGRHPGGRAIFGCRVVKRELPEGGVGKFLEVDPVTGPIVEEIARRLIDNQPMNQVLRWLAAEGITTNRGNAWSPRSLRNTLRSTSIRDHVLDPATWLALQARLDSTQETRSEGPERPSWSGRPPTWLLSRGNGVCGRCGSTLSITYTRGHARYNCTGVVKGICPGVTIAAEPTDAFIAAEYLAVHGEQPAMQMIPTWPGQEELRAATLARDTARDALTMAARGGGGDVVALATDLQAKEAEVVHWDQVVKSSKVSVTLSLKGYTLGQEWERAAREDRWHIIYQAIAYPIVVQPASRGGVTVKGEIDTSRIEVAWEVEMPTPTLNDE</sequence>
<evidence type="ECO:0000256" key="2">
    <source>
        <dbReference type="ARBA" id="ARBA00023172"/>
    </source>
</evidence>
<dbReference type="SUPFAM" id="SSF53041">
    <property type="entry name" value="Resolvase-like"/>
    <property type="match status" value="1"/>
</dbReference>
<evidence type="ECO:0000259" key="5">
    <source>
        <dbReference type="PROSITE" id="PS51737"/>
    </source>
</evidence>
<keyword evidence="2" id="KW-0233">DNA recombination</keyword>
<evidence type="ECO:0000259" key="4">
    <source>
        <dbReference type="PROSITE" id="PS51736"/>
    </source>
</evidence>
<dbReference type="EMBL" id="BSEL01000003">
    <property type="protein sequence ID" value="GLJ67012.1"/>
    <property type="molecule type" value="Genomic_DNA"/>
</dbReference>
<accession>A0ABQ5SSA0</accession>
<proteinExistence type="predicted"/>
<evidence type="ECO:0000256" key="1">
    <source>
        <dbReference type="ARBA" id="ARBA00023125"/>
    </source>
</evidence>
<feature type="domain" description="Resolvase/invertase-type recombinase catalytic" evidence="4">
    <location>
        <begin position="4"/>
        <end position="161"/>
    </location>
</feature>
<dbReference type="PANTHER" id="PTHR30461:SF2">
    <property type="entry name" value="SERINE RECOMBINASE PINE-RELATED"/>
    <property type="match status" value="1"/>
</dbReference>
<dbReference type="InterPro" id="IPR011109">
    <property type="entry name" value="DNA_bind_recombinase_dom"/>
</dbReference>
<dbReference type="RefSeq" id="WP_189119828.1">
    <property type="nucleotide sequence ID" value="NZ_BMRK01000015.1"/>
</dbReference>
<keyword evidence="1" id="KW-0238">DNA-binding</keyword>
<dbReference type="InterPro" id="IPR036162">
    <property type="entry name" value="Resolvase-like_N_sf"/>
</dbReference>
<dbReference type="Pfam" id="PF07508">
    <property type="entry name" value="Recombinase"/>
    <property type="match status" value="1"/>
</dbReference>
<reference evidence="6" key="2">
    <citation type="submission" date="2023-01" db="EMBL/GenBank/DDBJ databases">
        <authorList>
            <person name="Sun Q."/>
            <person name="Evtushenko L."/>
        </authorList>
    </citation>
    <scope>NUCLEOTIDE SEQUENCE</scope>
    <source>
        <strain evidence="6">VKM Ac-1246</strain>
    </source>
</reference>
<evidence type="ECO:0000313" key="6">
    <source>
        <dbReference type="EMBL" id="GLJ67012.1"/>
    </source>
</evidence>
<dbReference type="PROSITE" id="PS51737">
    <property type="entry name" value="RECOMBINASE_DNA_BIND"/>
    <property type="match status" value="1"/>
</dbReference>